<feature type="transmembrane region" description="Helical" evidence="1">
    <location>
        <begin position="117"/>
        <end position="135"/>
    </location>
</feature>
<evidence type="ECO:0000313" key="2">
    <source>
        <dbReference type="EMBL" id="RGE88850.1"/>
    </source>
</evidence>
<keyword evidence="1" id="KW-1133">Transmembrane helix</keyword>
<dbReference type="Proteomes" id="UP000261080">
    <property type="component" value="Unassembled WGS sequence"/>
</dbReference>
<keyword evidence="1" id="KW-0472">Membrane</keyword>
<reference evidence="2 3" key="1">
    <citation type="submission" date="2018-08" db="EMBL/GenBank/DDBJ databases">
        <title>A genome reference for cultivated species of the human gut microbiota.</title>
        <authorList>
            <person name="Zou Y."/>
            <person name="Xue W."/>
            <person name="Luo G."/>
        </authorList>
    </citation>
    <scope>NUCLEOTIDE SEQUENCE [LARGE SCALE GENOMIC DNA]</scope>
    <source>
        <strain evidence="2 3">AF37-2AT</strain>
    </source>
</reference>
<proteinExistence type="predicted"/>
<name>A0A3E3K495_9FIRM</name>
<protein>
    <recommendedName>
        <fullName evidence="4">TIGR02206 family membrane protein</fullName>
    </recommendedName>
</protein>
<feature type="transmembrane region" description="Helical" evidence="1">
    <location>
        <begin position="86"/>
        <end position="105"/>
    </location>
</feature>
<evidence type="ECO:0008006" key="4">
    <source>
        <dbReference type="Google" id="ProtNLM"/>
    </source>
</evidence>
<feature type="transmembrane region" description="Helical" evidence="1">
    <location>
        <begin position="142"/>
        <end position="164"/>
    </location>
</feature>
<dbReference type="AlphaFoldDB" id="A0A3E3K495"/>
<sequence>MVKSNRRTTIMRNIRGLERLERFLFCTGLFMGASEIWKQWTLTFVLGGGHYNWWYFPFQLCSVPMYLLLLFPVFHASHVKRIFCTFLMDIGLLSGIGAFLDTSGMHYPLPFLTCHSYLWHILLITIGIICGFSGISDYTWRGFRLMAVLFAALCGAATILNLIIGRIHTIDLFYISPYYPMSQIIISDLTAALPNPLRILCYLAVILLGGALLHLFWQYLFLIRTRKK</sequence>
<dbReference type="OrthoDB" id="1654383at2"/>
<keyword evidence="1" id="KW-0812">Transmembrane</keyword>
<feature type="transmembrane region" description="Helical" evidence="1">
    <location>
        <begin position="20"/>
        <end position="40"/>
    </location>
</feature>
<evidence type="ECO:0000256" key="1">
    <source>
        <dbReference type="SAM" id="Phobius"/>
    </source>
</evidence>
<feature type="transmembrane region" description="Helical" evidence="1">
    <location>
        <begin position="52"/>
        <end position="74"/>
    </location>
</feature>
<feature type="transmembrane region" description="Helical" evidence="1">
    <location>
        <begin position="197"/>
        <end position="222"/>
    </location>
</feature>
<accession>A0A3E3K495</accession>
<evidence type="ECO:0000313" key="3">
    <source>
        <dbReference type="Proteomes" id="UP000261080"/>
    </source>
</evidence>
<keyword evidence="3" id="KW-1185">Reference proteome</keyword>
<gene>
    <name evidence="2" type="ORF">DW016_04925</name>
</gene>
<organism evidence="2 3">
    <name type="scientific">Sellimonas intestinalis</name>
    <dbReference type="NCBI Taxonomy" id="1653434"/>
    <lineage>
        <taxon>Bacteria</taxon>
        <taxon>Bacillati</taxon>
        <taxon>Bacillota</taxon>
        <taxon>Clostridia</taxon>
        <taxon>Lachnospirales</taxon>
        <taxon>Lachnospiraceae</taxon>
        <taxon>Sellimonas</taxon>
    </lineage>
</organism>
<dbReference type="EMBL" id="QVLX01000002">
    <property type="protein sequence ID" value="RGE88850.1"/>
    <property type="molecule type" value="Genomic_DNA"/>
</dbReference>
<comment type="caution">
    <text evidence="2">The sequence shown here is derived from an EMBL/GenBank/DDBJ whole genome shotgun (WGS) entry which is preliminary data.</text>
</comment>